<dbReference type="OrthoDB" id="529273at2759"/>
<proteinExistence type="predicted"/>
<feature type="compositionally biased region" description="Polar residues" evidence="5">
    <location>
        <begin position="446"/>
        <end position="459"/>
    </location>
</feature>
<feature type="region of interest" description="Disordered" evidence="5">
    <location>
        <begin position="499"/>
        <end position="522"/>
    </location>
</feature>
<feature type="compositionally biased region" description="Basic and acidic residues" evidence="5">
    <location>
        <begin position="510"/>
        <end position="522"/>
    </location>
</feature>
<dbReference type="GO" id="GO:0016763">
    <property type="term" value="F:pentosyltransferase activity"/>
    <property type="evidence" value="ECO:0007669"/>
    <property type="project" value="UniProtKB-ARBA"/>
</dbReference>
<evidence type="ECO:0000256" key="2">
    <source>
        <dbReference type="ARBA" id="ARBA00022676"/>
    </source>
</evidence>
<evidence type="ECO:0000313" key="9">
    <source>
        <dbReference type="Proteomes" id="UP001153076"/>
    </source>
</evidence>
<dbReference type="GO" id="GO:0000139">
    <property type="term" value="C:Golgi membrane"/>
    <property type="evidence" value="ECO:0007669"/>
    <property type="project" value="UniProtKB-SubCell"/>
</dbReference>
<keyword evidence="2" id="KW-0328">Glycosyltransferase</keyword>
<evidence type="ECO:0000256" key="6">
    <source>
        <dbReference type="SAM" id="SignalP"/>
    </source>
</evidence>
<feature type="region of interest" description="Disordered" evidence="5">
    <location>
        <begin position="434"/>
        <end position="466"/>
    </location>
</feature>
<evidence type="ECO:0000259" key="7">
    <source>
        <dbReference type="Pfam" id="PF04577"/>
    </source>
</evidence>
<dbReference type="Proteomes" id="UP001153076">
    <property type="component" value="Unassembled WGS sequence"/>
</dbReference>
<feature type="chain" id="PRO_5040460920" description="Glycosyltransferase 61 catalytic domain-containing protein" evidence="6">
    <location>
        <begin position="19"/>
        <end position="880"/>
    </location>
</feature>
<evidence type="ECO:0000256" key="4">
    <source>
        <dbReference type="ARBA" id="ARBA00023180"/>
    </source>
</evidence>
<dbReference type="InterPro" id="IPR049625">
    <property type="entry name" value="Glyco_transf_61_cat"/>
</dbReference>
<feature type="domain" description="Glycosyltransferase 61 catalytic" evidence="7">
    <location>
        <begin position="78"/>
        <end position="272"/>
    </location>
</feature>
<feature type="domain" description="Glycosyltransferase 61 catalytic" evidence="7">
    <location>
        <begin position="648"/>
        <end position="754"/>
    </location>
</feature>
<name>A0A9Q1JY41_9CARY</name>
<dbReference type="Pfam" id="PF04577">
    <property type="entry name" value="Glyco_transf_61"/>
    <property type="match status" value="2"/>
</dbReference>
<sequence length="880" mass="100329">MRSALATAQLFLLHFARCWPDQPKRFMEKIRPDPRKWHPQVMAQNKEVTVRPAPTGPKTCNVVHNATALVFSAGGYIGHFFHDFNDGWIPLFMTVPSMSLSHQDVVLVIGKLEDSWVTKHGDLLSEFSKHPIVDLDKDTNTHCFDSAVVGLVYHGFLTINPNLMPGPTTRVHLHNLLDKVYGQARQLIRQPMARPKLVLLVRKGSVGRVLLNQDQVRTMAMDVGFDVGVFKPKVDTPFLESFGLLSRSHVVVGVHGAAMTHLLFLRPDTVFIQVVSIRLDSMSEMCYGKPARKMGLEYMEYKISVEESSLSHKYDSSNPIFKDSLRLQEKPWGFVKVIYMKQQNVTLDLTRFRGYLAIACRKAKIFMGTEVTKRQQYMKKKARRDKICRLIIFFLASQIGCVLLFRTCSSPTFTSNSQEHKRWRPTPTKLLRSSWLTTDDQRESSPPKSSAVPSQTRDSSMYPKPVKPTIVCDRSHQLYDWCHLRSPAMLEPKTATFFVRSPSPSPEPPLVEKLRPYPRKTDNETMSNIREITLTTETLPLPCTIHHNSPALVFSIGGFTGNFFHDFNDGFVPLFVTLNTLFPGQEVTLVITEYSEWWYGKYEAMLPQFSRRQVINLDNQTDTHCFASVAVGLVSHGPMTINPALIPHHKSFLDFRASLEEGYRKCLVWPPPKIKGRPRLVLVSRTGPVGRVILNQDNVIKVAQEEGFDVVVFEPSVYTYLCDVYRLINGSHALMGVHGAALTHSLFLRPGAAFIQVVPLGGEWLARTYFQNLAKGMKLEYMEYKIEPKESTLTEKYGKDHILVRDPSSIASRNWSALHSIYLRSQDVRLDIARFRGYLKHAYSTAKRLMESQGLHVRRQRRKIKKFIKPPVFSYTYGVG</sequence>
<evidence type="ECO:0000313" key="8">
    <source>
        <dbReference type="EMBL" id="KAJ8433234.1"/>
    </source>
</evidence>
<evidence type="ECO:0000256" key="1">
    <source>
        <dbReference type="ARBA" id="ARBA00004323"/>
    </source>
</evidence>
<dbReference type="PANTHER" id="PTHR20961">
    <property type="entry name" value="GLYCOSYLTRANSFERASE"/>
    <property type="match status" value="1"/>
</dbReference>
<gene>
    <name evidence="8" type="ORF">Cgig2_023186</name>
</gene>
<feature type="signal peptide" evidence="6">
    <location>
        <begin position="1"/>
        <end position="18"/>
    </location>
</feature>
<keyword evidence="4" id="KW-0325">Glycoprotein</keyword>
<accession>A0A9Q1JY41</accession>
<keyword evidence="6" id="KW-0732">Signal</keyword>
<dbReference type="InterPro" id="IPR007657">
    <property type="entry name" value="Glycosyltransferase_61"/>
</dbReference>
<keyword evidence="3" id="KW-0808">Transferase</keyword>
<dbReference type="EMBL" id="JAKOGI010000553">
    <property type="protein sequence ID" value="KAJ8433234.1"/>
    <property type="molecule type" value="Genomic_DNA"/>
</dbReference>
<dbReference type="PANTHER" id="PTHR20961:SF98">
    <property type="entry name" value="GLYCOSYLTRANSFERASE"/>
    <property type="match status" value="1"/>
</dbReference>
<dbReference type="AlphaFoldDB" id="A0A9Q1JY41"/>
<organism evidence="8 9">
    <name type="scientific">Carnegiea gigantea</name>
    <dbReference type="NCBI Taxonomy" id="171969"/>
    <lineage>
        <taxon>Eukaryota</taxon>
        <taxon>Viridiplantae</taxon>
        <taxon>Streptophyta</taxon>
        <taxon>Embryophyta</taxon>
        <taxon>Tracheophyta</taxon>
        <taxon>Spermatophyta</taxon>
        <taxon>Magnoliopsida</taxon>
        <taxon>eudicotyledons</taxon>
        <taxon>Gunneridae</taxon>
        <taxon>Pentapetalae</taxon>
        <taxon>Caryophyllales</taxon>
        <taxon>Cactineae</taxon>
        <taxon>Cactaceae</taxon>
        <taxon>Cactoideae</taxon>
        <taxon>Echinocereeae</taxon>
        <taxon>Carnegiea</taxon>
    </lineage>
</organism>
<keyword evidence="9" id="KW-1185">Reference proteome</keyword>
<comment type="caution">
    <text evidence="8">The sequence shown here is derived from an EMBL/GenBank/DDBJ whole genome shotgun (WGS) entry which is preliminary data.</text>
</comment>
<comment type="subcellular location">
    <subcellularLocation>
        <location evidence="1">Golgi apparatus membrane</location>
        <topology evidence="1">Single-pass type II membrane protein</topology>
    </subcellularLocation>
</comment>
<reference evidence="8" key="1">
    <citation type="submission" date="2022-04" db="EMBL/GenBank/DDBJ databases">
        <title>Carnegiea gigantea Genome sequencing and assembly v2.</title>
        <authorList>
            <person name="Copetti D."/>
            <person name="Sanderson M.J."/>
            <person name="Burquez A."/>
            <person name="Wojciechowski M.F."/>
        </authorList>
    </citation>
    <scope>NUCLEOTIDE SEQUENCE</scope>
    <source>
        <strain evidence="8">SGP5-SGP5p</strain>
        <tissue evidence="8">Aerial part</tissue>
    </source>
</reference>
<evidence type="ECO:0000256" key="3">
    <source>
        <dbReference type="ARBA" id="ARBA00022679"/>
    </source>
</evidence>
<protein>
    <recommendedName>
        <fullName evidence="7">Glycosyltransferase 61 catalytic domain-containing protein</fullName>
    </recommendedName>
</protein>
<evidence type="ECO:0000256" key="5">
    <source>
        <dbReference type="SAM" id="MobiDB-lite"/>
    </source>
</evidence>